<organism evidence="1 2">
    <name type="scientific">Trifolium pratense</name>
    <name type="common">Red clover</name>
    <dbReference type="NCBI Taxonomy" id="57577"/>
    <lineage>
        <taxon>Eukaryota</taxon>
        <taxon>Viridiplantae</taxon>
        <taxon>Streptophyta</taxon>
        <taxon>Embryophyta</taxon>
        <taxon>Tracheophyta</taxon>
        <taxon>Spermatophyta</taxon>
        <taxon>Magnoliopsida</taxon>
        <taxon>eudicotyledons</taxon>
        <taxon>Gunneridae</taxon>
        <taxon>Pentapetalae</taxon>
        <taxon>rosids</taxon>
        <taxon>fabids</taxon>
        <taxon>Fabales</taxon>
        <taxon>Fabaceae</taxon>
        <taxon>Papilionoideae</taxon>
        <taxon>50 kb inversion clade</taxon>
        <taxon>NPAAA clade</taxon>
        <taxon>Hologalegina</taxon>
        <taxon>IRL clade</taxon>
        <taxon>Trifolieae</taxon>
        <taxon>Trifolium</taxon>
    </lineage>
</organism>
<feature type="non-terminal residue" evidence="1">
    <location>
        <position position="48"/>
    </location>
</feature>
<gene>
    <name evidence="1" type="ORF">L195_g062766</name>
</gene>
<evidence type="ECO:0000313" key="2">
    <source>
        <dbReference type="Proteomes" id="UP000236291"/>
    </source>
</evidence>
<protein>
    <submittedName>
        <fullName evidence="1">Uncharacterized protein</fullName>
    </submittedName>
</protein>
<accession>A0A2K3KHL7</accession>
<proteinExistence type="predicted"/>
<comment type="caution">
    <text evidence="1">The sequence shown here is derived from an EMBL/GenBank/DDBJ whole genome shotgun (WGS) entry which is preliminary data.</text>
</comment>
<sequence>MGVGVSVVLPPEQPLGLGDDFGWGFGKCQTRTHGRPLSSLLLSHIVKK</sequence>
<name>A0A2K3KHL7_TRIPR</name>
<evidence type="ECO:0000313" key="1">
    <source>
        <dbReference type="EMBL" id="PNX65775.1"/>
    </source>
</evidence>
<reference evidence="1 2" key="1">
    <citation type="journal article" date="2014" name="Am. J. Bot.">
        <title>Genome assembly and annotation for red clover (Trifolium pratense; Fabaceae).</title>
        <authorList>
            <person name="Istvanek J."/>
            <person name="Jaros M."/>
            <person name="Krenek A."/>
            <person name="Repkova J."/>
        </authorList>
    </citation>
    <scope>NUCLEOTIDE SEQUENCE [LARGE SCALE GENOMIC DNA]</scope>
    <source>
        <strain evidence="2">cv. Tatra</strain>
        <tissue evidence="1">Young leaves</tissue>
    </source>
</reference>
<reference evidence="1 2" key="2">
    <citation type="journal article" date="2017" name="Front. Plant Sci.">
        <title>Gene Classification and Mining of Molecular Markers Useful in Red Clover (Trifolium pratense) Breeding.</title>
        <authorList>
            <person name="Istvanek J."/>
            <person name="Dluhosova J."/>
            <person name="Dluhos P."/>
            <person name="Patkova L."/>
            <person name="Nedelnik J."/>
            <person name="Repkova J."/>
        </authorList>
    </citation>
    <scope>NUCLEOTIDE SEQUENCE [LARGE SCALE GENOMIC DNA]</scope>
    <source>
        <strain evidence="2">cv. Tatra</strain>
        <tissue evidence="1">Young leaves</tissue>
    </source>
</reference>
<dbReference type="Proteomes" id="UP000236291">
    <property type="component" value="Unassembled WGS sequence"/>
</dbReference>
<dbReference type="EMBL" id="ASHM01184644">
    <property type="protein sequence ID" value="PNX65775.1"/>
    <property type="molecule type" value="Genomic_DNA"/>
</dbReference>
<dbReference type="AlphaFoldDB" id="A0A2K3KHL7"/>